<keyword evidence="3 7" id="KW-1003">Cell membrane</keyword>
<sequence length="231" mass="24176">MSLFSDALDTLSALPAGLLLVVAGAMAFAESGLGVGMVLPGETVVLFSSAAADSRALLAGLLLVVTLTGSAGDHIGYLLGRRYGPALRFTSMVRRMGVQRWDQAMAALDRHGARAIFVTRLVPVVRTFAPAAAGVSGVRYNRFLPASLCAAALWSTVYVGTGAVARVSLERVENILGRASWAALGVLVLVGGAVYVIRRRKTRNRGKTTTDRESSTAGEETADIPAEKDAS</sequence>
<dbReference type="Pfam" id="PF09335">
    <property type="entry name" value="VTT_dom"/>
    <property type="match status" value="1"/>
</dbReference>
<dbReference type="PANTHER" id="PTHR30353:SF0">
    <property type="entry name" value="TRANSMEMBRANE PROTEIN"/>
    <property type="match status" value="1"/>
</dbReference>
<dbReference type="Proteomes" id="UP000239352">
    <property type="component" value="Unassembled WGS sequence"/>
</dbReference>
<comment type="caution">
    <text evidence="7">Lacks conserved residue(s) required for the propagation of feature annotation.</text>
</comment>
<evidence type="ECO:0000313" key="11">
    <source>
        <dbReference type="Proteomes" id="UP000239352"/>
    </source>
</evidence>
<keyword evidence="5 7" id="KW-1133">Transmembrane helix</keyword>
<feature type="transmembrane region" description="Helical" evidence="7">
    <location>
        <begin position="175"/>
        <end position="197"/>
    </location>
</feature>
<dbReference type="EMBL" id="PVSR01000001">
    <property type="protein sequence ID" value="PRW65258.1"/>
    <property type="molecule type" value="Genomic_DNA"/>
</dbReference>
<comment type="subcellular location">
    <subcellularLocation>
        <location evidence="1 7">Cell membrane</location>
        <topology evidence="1 7">Multi-pass membrane protein</topology>
    </subcellularLocation>
</comment>
<dbReference type="InterPro" id="IPR032816">
    <property type="entry name" value="VTT_dom"/>
</dbReference>
<comment type="similarity">
    <text evidence="2 7">Belongs to the DedA family.</text>
</comment>
<evidence type="ECO:0000256" key="1">
    <source>
        <dbReference type="ARBA" id="ARBA00004651"/>
    </source>
</evidence>
<dbReference type="RefSeq" id="WP_106112125.1">
    <property type="nucleotide sequence ID" value="NZ_PVSR01000001.1"/>
</dbReference>
<feature type="transmembrane region" description="Helical" evidence="7">
    <location>
        <begin position="56"/>
        <end position="79"/>
    </location>
</feature>
<organism evidence="10 11">
    <name type="scientific">Actinopolyspora mortivallis</name>
    <dbReference type="NCBI Taxonomy" id="33906"/>
    <lineage>
        <taxon>Bacteria</taxon>
        <taxon>Bacillati</taxon>
        <taxon>Actinomycetota</taxon>
        <taxon>Actinomycetes</taxon>
        <taxon>Actinopolysporales</taxon>
        <taxon>Actinopolysporaceae</taxon>
        <taxon>Actinopolyspora</taxon>
    </lineage>
</organism>
<feature type="domain" description="VTT" evidence="9">
    <location>
        <begin position="40"/>
        <end position="163"/>
    </location>
</feature>
<keyword evidence="6 7" id="KW-0472">Membrane</keyword>
<dbReference type="InterPro" id="IPR032818">
    <property type="entry name" value="DedA-like"/>
</dbReference>
<evidence type="ECO:0000256" key="8">
    <source>
        <dbReference type="SAM" id="MobiDB-lite"/>
    </source>
</evidence>
<protein>
    <recommendedName>
        <fullName evidence="9">VTT domain-containing protein</fullName>
    </recommendedName>
</protein>
<dbReference type="PANTHER" id="PTHR30353">
    <property type="entry name" value="INNER MEMBRANE PROTEIN DEDA-RELATED"/>
    <property type="match status" value="1"/>
</dbReference>
<proteinExistence type="inferred from homology"/>
<name>A0A2T0H1K1_ACTMO</name>
<evidence type="ECO:0000256" key="4">
    <source>
        <dbReference type="ARBA" id="ARBA00022692"/>
    </source>
</evidence>
<evidence type="ECO:0000259" key="9">
    <source>
        <dbReference type="Pfam" id="PF09335"/>
    </source>
</evidence>
<dbReference type="AlphaFoldDB" id="A0A2T0H1K1"/>
<accession>A0A2T0H1K1</accession>
<feature type="region of interest" description="Disordered" evidence="8">
    <location>
        <begin position="203"/>
        <end position="231"/>
    </location>
</feature>
<evidence type="ECO:0000256" key="5">
    <source>
        <dbReference type="ARBA" id="ARBA00022989"/>
    </source>
</evidence>
<evidence type="ECO:0000256" key="6">
    <source>
        <dbReference type="ARBA" id="ARBA00023136"/>
    </source>
</evidence>
<evidence type="ECO:0000256" key="2">
    <source>
        <dbReference type="ARBA" id="ARBA00010792"/>
    </source>
</evidence>
<dbReference type="GO" id="GO:0005886">
    <property type="term" value="C:plasma membrane"/>
    <property type="evidence" value="ECO:0007669"/>
    <property type="project" value="UniProtKB-SubCell"/>
</dbReference>
<evidence type="ECO:0000313" key="10">
    <source>
        <dbReference type="EMBL" id="PRW65258.1"/>
    </source>
</evidence>
<dbReference type="InParanoid" id="A0A2T0H1K1"/>
<reference evidence="10 11" key="1">
    <citation type="submission" date="2018-03" db="EMBL/GenBank/DDBJ databases">
        <title>Actinopolyspora mortivallis from Sahara, screening for active biomolecules.</title>
        <authorList>
            <person name="Selama O."/>
            <person name="Wellington E.M.H."/>
            <person name="Hacene H."/>
        </authorList>
    </citation>
    <scope>NUCLEOTIDE SEQUENCE [LARGE SCALE GENOMIC DNA]</scope>
    <source>
        <strain evidence="10 11">M5A</strain>
    </source>
</reference>
<keyword evidence="4 7" id="KW-0812">Transmembrane</keyword>
<keyword evidence="11" id="KW-1185">Reference proteome</keyword>
<gene>
    <name evidence="10" type="ORF">CEP50_01680</name>
</gene>
<evidence type="ECO:0000256" key="7">
    <source>
        <dbReference type="RuleBase" id="RU367016"/>
    </source>
</evidence>
<evidence type="ECO:0000256" key="3">
    <source>
        <dbReference type="ARBA" id="ARBA00022475"/>
    </source>
</evidence>
<feature type="transmembrane region" description="Helical" evidence="7">
    <location>
        <begin position="148"/>
        <end position="169"/>
    </location>
</feature>
<comment type="caution">
    <text evidence="10">The sequence shown here is derived from an EMBL/GenBank/DDBJ whole genome shotgun (WGS) entry which is preliminary data.</text>
</comment>